<dbReference type="GO" id="GO:0042795">
    <property type="term" value="P:snRNA transcription by RNA polymerase II"/>
    <property type="evidence" value="ECO:0007669"/>
    <property type="project" value="TreeGrafter"/>
</dbReference>
<dbReference type="EMBL" id="PJQM01000948">
    <property type="protein sequence ID" value="RCI03637.1"/>
    <property type="molecule type" value="Genomic_DNA"/>
</dbReference>
<keyword evidence="2 8" id="KW-0238">DNA-binding</keyword>
<dbReference type="GO" id="GO:0000978">
    <property type="term" value="F:RNA polymerase II cis-regulatory region sequence-specific DNA binding"/>
    <property type="evidence" value="ECO:0007669"/>
    <property type="project" value="TreeGrafter"/>
</dbReference>
<feature type="domain" description="HTH myb-type" evidence="7">
    <location>
        <begin position="115"/>
        <end position="169"/>
    </location>
</feature>
<evidence type="ECO:0000256" key="4">
    <source>
        <dbReference type="ARBA" id="ARBA00023242"/>
    </source>
</evidence>
<keyword evidence="3" id="KW-0804">Transcription</keyword>
<evidence type="ECO:0000313" key="9">
    <source>
        <dbReference type="Proteomes" id="UP000253551"/>
    </source>
</evidence>
<dbReference type="OrthoDB" id="2143914at2759"/>
<evidence type="ECO:0000256" key="3">
    <source>
        <dbReference type="ARBA" id="ARBA00023163"/>
    </source>
</evidence>
<evidence type="ECO:0000256" key="2">
    <source>
        <dbReference type="ARBA" id="ARBA00023125"/>
    </source>
</evidence>
<reference evidence="8 9" key="1">
    <citation type="journal article" date="2018" name="G3 (Bethesda)">
        <title>Phylogenetic and Phylogenomic Definition of Rhizopus Species.</title>
        <authorList>
            <person name="Gryganskyi A.P."/>
            <person name="Golan J."/>
            <person name="Dolatabadi S."/>
            <person name="Mondo S."/>
            <person name="Robb S."/>
            <person name="Idnurm A."/>
            <person name="Muszewska A."/>
            <person name="Steczkiewicz K."/>
            <person name="Masonjones S."/>
            <person name="Liao H.L."/>
            <person name="Gajdeczka M.T."/>
            <person name="Anike F."/>
            <person name="Vuek A."/>
            <person name="Anishchenko I.M."/>
            <person name="Voigt K."/>
            <person name="de Hoog G.S."/>
            <person name="Smith M.E."/>
            <person name="Heitman J."/>
            <person name="Vilgalys R."/>
            <person name="Stajich J.E."/>
        </authorList>
    </citation>
    <scope>NUCLEOTIDE SEQUENCE [LARGE SCALE GENOMIC DNA]</scope>
    <source>
        <strain evidence="8 9">LSU 92-RS-03</strain>
    </source>
</reference>
<protein>
    <submittedName>
        <fullName evidence="8">Myb-like DNA-binding domain protein</fullName>
    </submittedName>
</protein>
<name>A0A367KNB7_RHIST</name>
<dbReference type="Proteomes" id="UP000253551">
    <property type="component" value="Unassembled WGS sequence"/>
</dbReference>
<dbReference type="GO" id="GO:0019185">
    <property type="term" value="C:snRNA-activating protein complex"/>
    <property type="evidence" value="ECO:0007669"/>
    <property type="project" value="TreeGrafter"/>
</dbReference>
<keyword evidence="1" id="KW-0805">Transcription regulation</keyword>
<dbReference type="InterPro" id="IPR017930">
    <property type="entry name" value="Myb_dom"/>
</dbReference>
<gene>
    <name evidence="8" type="primary">MYB4R1_4</name>
    <name evidence="8" type="ORF">CU098_012680</name>
</gene>
<dbReference type="CDD" id="cd00167">
    <property type="entry name" value="SANT"/>
    <property type="match status" value="3"/>
</dbReference>
<feature type="non-terminal residue" evidence="8">
    <location>
        <position position="1"/>
    </location>
</feature>
<dbReference type="GO" id="GO:0042796">
    <property type="term" value="P:snRNA transcription by RNA polymerase III"/>
    <property type="evidence" value="ECO:0007669"/>
    <property type="project" value="TreeGrafter"/>
</dbReference>
<dbReference type="InterPro" id="IPR009057">
    <property type="entry name" value="Homeodomain-like_sf"/>
</dbReference>
<dbReference type="PROSITE" id="PS51294">
    <property type="entry name" value="HTH_MYB"/>
    <property type="match status" value="2"/>
</dbReference>
<evidence type="ECO:0000256" key="1">
    <source>
        <dbReference type="ARBA" id="ARBA00023015"/>
    </source>
</evidence>
<comment type="caution">
    <text evidence="8">The sequence shown here is derived from an EMBL/GenBank/DDBJ whole genome shotgun (WGS) entry which is preliminary data.</text>
</comment>
<dbReference type="PANTHER" id="PTHR46621">
    <property type="entry name" value="SNRNA-ACTIVATING PROTEIN COMPLEX SUBUNIT 4"/>
    <property type="match status" value="1"/>
</dbReference>
<dbReference type="SUPFAM" id="SSF46689">
    <property type="entry name" value="Homeodomain-like"/>
    <property type="match status" value="2"/>
</dbReference>
<dbReference type="GO" id="GO:0001006">
    <property type="term" value="F:RNA polymerase III type 3 promoter sequence-specific DNA binding"/>
    <property type="evidence" value="ECO:0007669"/>
    <property type="project" value="TreeGrafter"/>
</dbReference>
<dbReference type="STRING" id="4846.A0A367KNB7"/>
<feature type="domain" description="Myb-like" evidence="6">
    <location>
        <begin position="10"/>
        <end position="54"/>
    </location>
</feature>
<keyword evidence="9" id="KW-1185">Reference proteome</keyword>
<dbReference type="Gene3D" id="1.10.10.60">
    <property type="entry name" value="Homeodomain-like"/>
    <property type="match status" value="3"/>
</dbReference>
<accession>A0A367KNB7</accession>
<evidence type="ECO:0000313" key="8">
    <source>
        <dbReference type="EMBL" id="RCI03637.1"/>
    </source>
</evidence>
<feature type="region of interest" description="Disordered" evidence="5">
    <location>
        <begin position="173"/>
        <end position="200"/>
    </location>
</feature>
<dbReference type="AlphaFoldDB" id="A0A367KNB7"/>
<dbReference type="Pfam" id="PF13921">
    <property type="entry name" value="Myb_DNA-bind_6"/>
    <property type="match status" value="1"/>
</dbReference>
<sequence length="327" mass="37166">HDGSQQLYCRWSKEEDLLLSKAVARYGAHKWTLVSSYIPGRTAIQCSTRWFGALNSNVHKGKWSKKEDKLLIESVNFFQMITKSDPSTLPWSQISESIPFRTGIQCQSRWTEALDPAIRKGRWSPEEDRQLGSAVAQYGCCWIRVSSLIPTRTQRQCRTRWNQIHCKNAKTPATVHNSKDGLPINSNKEASEYPPNQDKDSLFDNPFTSLSAANLDYNFMIPQESILPSFNYKNMLPNNAPQDSQGLTVDEIIVSNIPSDFNPLKSASINVRDDDSPKTPILSHQDQHFFNNNTMQVWDDFSFLNPLLDNTPIGLSNTGSHHKSYNL</sequence>
<dbReference type="SMART" id="SM00717">
    <property type="entry name" value="SANT"/>
    <property type="match status" value="3"/>
</dbReference>
<evidence type="ECO:0000256" key="5">
    <source>
        <dbReference type="SAM" id="MobiDB-lite"/>
    </source>
</evidence>
<proteinExistence type="predicted"/>
<evidence type="ECO:0000259" key="7">
    <source>
        <dbReference type="PROSITE" id="PS51294"/>
    </source>
</evidence>
<dbReference type="Pfam" id="PF00249">
    <property type="entry name" value="Myb_DNA-binding"/>
    <property type="match status" value="1"/>
</dbReference>
<dbReference type="PANTHER" id="PTHR46621:SF1">
    <property type="entry name" value="SNRNA-ACTIVATING PROTEIN COMPLEX SUBUNIT 4"/>
    <property type="match status" value="1"/>
</dbReference>
<feature type="domain" description="Myb-like" evidence="6">
    <location>
        <begin position="55"/>
        <end position="114"/>
    </location>
</feature>
<keyword evidence="4" id="KW-0539">Nucleus</keyword>
<organism evidence="8 9">
    <name type="scientific">Rhizopus stolonifer</name>
    <name type="common">Rhizopus nigricans</name>
    <dbReference type="NCBI Taxonomy" id="4846"/>
    <lineage>
        <taxon>Eukaryota</taxon>
        <taxon>Fungi</taxon>
        <taxon>Fungi incertae sedis</taxon>
        <taxon>Mucoromycota</taxon>
        <taxon>Mucoromycotina</taxon>
        <taxon>Mucoromycetes</taxon>
        <taxon>Mucorales</taxon>
        <taxon>Mucorineae</taxon>
        <taxon>Rhizopodaceae</taxon>
        <taxon>Rhizopus</taxon>
    </lineage>
</organism>
<evidence type="ECO:0000259" key="6">
    <source>
        <dbReference type="PROSITE" id="PS50090"/>
    </source>
</evidence>
<feature type="domain" description="HTH myb-type" evidence="7">
    <location>
        <begin position="9"/>
        <end position="58"/>
    </location>
</feature>
<dbReference type="PROSITE" id="PS50090">
    <property type="entry name" value="MYB_LIKE"/>
    <property type="match status" value="3"/>
</dbReference>
<feature type="domain" description="Myb-like" evidence="6">
    <location>
        <begin position="115"/>
        <end position="165"/>
    </location>
</feature>
<dbReference type="InterPro" id="IPR051575">
    <property type="entry name" value="Myb-like_DNA-bd"/>
</dbReference>
<dbReference type="InterPro" id="IPR001005">
    <property type="entry name" value="SANT/Myb"/>
</dbReference>